<dbReference type="PATRIC" id="fig|1229493.5.peg.6077"/>
<reference evidence="1 2" key="1">
    <citation type="submission" date="2014-07" db="EMBL/GenBank/DDBJ databases">
        <title>Unique and conserved regions in Vibrio harveyi and related species in comparison with the shrimp pathogen Vibrio harveyi CAIM 1792.</title>
        <authorList>
            <person name="Espinoza-Valles I."/>
            <person name="Vora G."/>
            <person name="Leekitcharoenphon P."/>
            <person name="Ussery D."/>
            <person name="Hoj L."/>
            <person name="Gomez-Gil B."/>
        </authorList>
    </citation>
    <scope>NUCLEOTIDE SEQUENCE [LARGE SCALE GENOMIC DNA]</scope>
    <source>
        <strain evidence="2">CAIM 1854 / LMG 25443</strain>
    </source>
</reference>
<dbReference type="RefSeq" id="WP_020197352.1">
    <property type="nucleotide sequence ID" value="NZ_BAOH01000115.1"/>
</dbReference>
<gene>
    <name evidence="1" type="ORF">H735_04970</name>
</gene>
<sequence>MMKLIEPWLFHRRAMYIARKLIPLLLFYGKKTRYSKEEVDYAIERSKLWKKHVTLAYAIYCVDLSQDDFHRSESFEEYLSHKCKYDPANQRFDVASFAHYSSGDCTSNDGGGGE</sequence>
<accession>A0A0C1ZM56</accession>
<comment type="caution">
    <text evidence="1">The sequence shown here is derived from an EMBL/GenBank/DDBJ whole genome shotgun (WGS) entry which is preliminary data.</text>
</comment>
<proteinExistence type="predicted"/>
<evidence type="ECO:0000313" key="1">
    <source>
        <dbReference type="EMBL" id="KIF54161.1"/>
    </source>
</evidence>
<evidence type="ECO:0000313" key="2">
    <source>
        <dbReference type="Proteomes" id="UP000031586"/>
    </source>
</evidence>
<dbReference type="EMBL" id="JPRD01000009">
    <property type="protein sequence ID" value="KIF54161.1"/>
    <property type="molecule type" value="Genomic_DNA"/>
</dbReference>
<protein>
    <submittedName>
        <fullName evidence="1">Uncharacterized protein</fullName>
    </submittedName>
</protein>
<name>A0A0C1ZM56_9VIBR</name>
<dbReference type="AlphaFoldDB" id="A0A0C1ZM56"/>
<organism evidence="1 2">
    <name type="scientific">Vibrio owensii CAIM 1854 = LMG 25443</name>
    <dbReference type="NCBI Taxonomy" id="1229493"/>
    <lineage>
        <taxon>Bacteria</taxon>
        <taxon>Pseudomonadati</taxon>
        <taxon>Pseudomonadota</taxon>
        <taxon>Gammaproteobacteria</taxon>
        <taxon>Vibrionales</taxon>
        <taxon>Vibrionaceae</taxon>
        <taxon>Vibrio</taxon>
    </lineage>
</organism>
<dbReference type="Proteomes" id="UP000031586">
    <property type="component" value="Unassembled WGS sequence"/>
</dbReference>